<protein>
    <submittedName>
        <fullName evidence="2">ComF protein</fullName>
    </submittedName>
</protein>
<dbReference type="Proteomes" id="UP000001369">
    <property type="component" value="Chromosome"/>
</dbReference>
<dbReference type="InterPro" id="IPR029057">
    <property type="entry name" value="PRTase-like"/>
</dbReference>
<dbReference type="SUPFAM" id="SSF53271">
    <property type="entry name" value="PRTase-like"/>
    <property type="match status" value="1"/>
</dbReference>
<dbReference type="PANTHER" id="PTHR47505">
    <property type="entry name" value="DNA UTILIZATION PROTEIN YHGH"/>
    <property type="match status" value="1"/>
</dbReference>
<dbReference type="STRING" id="204536.SULAZ_0981"/>
<keyword evidence="3" id="KW-1185">Reference proteome</keyword>
<dbReference type="HOGENOM" id="CLU_054549_1_0_0"/>
<organism evidence="2 3">
    <name type="scientific">Sulfurihydrogenibium azorense (strain DSM 15241 / OCM 825 / Az-Fu1)</name>
    <dbReference type="NCBI Taxonomy" id="204536"/>
    <lineage>
        <taxon>Bacteria</taxon>
        <taxon>Pseudomonadati</taxon>
        <taxon>Aquificota</taxon>
        <taxon>Aquificia</taxon>
        <taxon>Aquificales</taxon>
        <taxon>Hydrogenothermaceae</taxon>
        <taxon>Sulfurihydrogenibium</taxon>
    </lineage>
</organism>
<evidence type="ECO:0000256" key="1">
    <source>
        <dbReference type="ARBA" id="ARBA00008007"/>
    </source>
</evidence>
<dbReference type="CDD" id="cd06223">
    <property type="entry name" value="PRTases_typeI"/>
    <property type="match status" value="1"/>
</dbReference>
<gene>
    <name evidence="2" type="ordered locus">SULAZ_0981</name>
</gene>
<dbReference type="InterPro" id="IPR000836">
    <property type="entry name" value="PRTase_dom"/>
</dbReference>
<sequence length="197" mass="23083">MICQDCLNQSKTQVAFYCRSCGKAQEYPICDNCKVERKYEDIQVFTYYYYIQDAIKQLKFNKIKPLAKDLGLLIKDDIQDYLRKNKIQNILYIPISKNVQKERGFNHLKEILKYAVPSFLVKDYIVKHRETAFQMQLNKEDRFKNLKDAFSLTVDSIKGNTLVFDDILTTGATLLEIYNLIKDKTDGKIYAYVIARG</sequence>
<dbReference type="PANTHER" id="PTHR47505:SF1">
    <property type="entry name" value="DNA UTILIZATION PROTEIN YHGH"/>
    <property type="match status" value="1"/>
</dbReference>
<evidence type="ECO:0000313" key="2">
    <source>
        <dbReference type="EMBL" id="ACN99570.1"/>
    </source>
</evidence>
<dbReference type="EMBL" id="CP001229">
    <property type="protein sequence ID" value="ACN99570.1"/>
    <property type="molecule type" value="Genomic_DNA"/>
</dbReference>
<dbReference type="Gene3D" id="3.40.50.2020">
    <property type="match status" value="1"/>
</dbReference>
<reference evidence="2 3" key="1">
    <citation type="journal article" date="2009" name="J. Bacteriol.">
        <title>Complete and draft genome sequences of six members of the Aquificales.</title>
        <authorList>
            <person name="Reysenbach A.L."/>
            <person name="Hamamura N."/>
            <person name="Podar M."/>
            <person name="Griffiths E."/>
            <person name="Ferreira S."/>
            <person name="Hochstein R."/>
            <person name="Heidelberg J."/>
            <person name="Johnson J."/>
            <person name="Mead D."/>
            <person name="Pohorille A."/>
            <person name="Sarmiento M."/>
            <person name="Schweighofer K."/>
            <person name="Seshadri R."/>
            <person name="Voytek M.A."/>
        </authorList>
    </citation>
    <scope>NUCLEOTIDE SEQUENCE [LARGE SCALE GENOMIC DNA]</scope>
    <source>
        <strain evidence="3">Az-Fu1 / DSM 15241 / OCM 825</strain>
    </source>
</reference>
<dbReference type="AlphaFoldDB" id="C1DV17"/>
<dbReference type="InterPro" id="IPR051910">
    <property type="entry name" value="ComF/GntX_DNA_util-trans"/>
</dbReference>
<evidence type="ECO:0000313" key="3">
    <source>
        <dbReference type="Proteomes" id="UP000001369"/>
    </source>
</evidence>
<dbReference type="eggNOG" id="COG1040">
    <property type="taxonomic scope" value="Bacteria"/>
</dbReference>
<name>C1DV17_SULAA</name>
<accession>C1DV17</accession>
<comment type="similarity">
    <text evidence="1">Belongs to the ComF/GntX family.</text>
</comment>
<dbReference type="KEGG" id="saf:SULAZ_0981"/>
<proteinExistence type="inferred from homology"/>